<feature type="region of interest" description="Disordered" evidence="1">
    <location>
        <begin position="31"/>
        <end position="81"/>
    </location>
</feature>
<sequence>MLFQRRLHLLSQSQPHLSPIHIPLLSSSLEVSRPSESRSPSRATTEPSATSTSMVDVGRKGNGLRQSNSPSAIEAIPHSPSSPYKAVQAARSLFVSEHHSTLTQPVKYLNLSPSYSPFRLDPTVTCQQSLEPPPLCHNPPLLSSLQNQKGQDSFCERWQNTVLATTPPQILLADPVSSVSREKGVWSSIKMNPPLSPKSQQPIWPETRYSGRLSTSFPFYSIPKDRATGIEASVLHSSSQAPMQFPSGPWQQKHPRHWDIDPPLETSTGYICLTQFKRERASLPAKILSEPTAKQHHHQDLESDCNSMLSYVNMGPADKGIEMKAGLSTTNQLPLHLLEVVATSPSCYASSLDKSNWEGLGEASVEMAAECALVPLIQELESGRSGTCSRSFSSELSLFY</sequence>
<evidence type="ECO:0000256" key="1">
    <source>
        <dbReference type="SAM" id="MobiDB-lite"/>
    </source>
</evidence>
<feature type="compositionally biased region" description="Polar residues" evidence="1">
    <location>
        <begin position="43"/>
        <end position="54"/>
    </location>
</feature>
<evidence type="ECO:0000313" key="2">
    <source>
        <dbReference type="EMBL" id="VEL07926.1"/>
    </source>
</evidence>
<accession>A0A3S5A5Z8</accession>
<comment type="caution">
    <text evidence="2">The sequence shown here is derived from an EMBL/GenBank/DDBJ whole genome shotgun (WGS) entry which is preliminary data.</text>
</comment>
<gene>
    <name evidence="2" type="ORF">PXEA_LOCUS1366</name>
</gene>
<dbReference type="Proteomes" id="UP000784294">
    <property type="component" value="Unassembled WGS sequence"/>
</dbReference>
<dbReference type="AlphaFoldDB" id="A0A3S5A5Z8"/>
<evidence type="ECO:0000313" key="3">
    <source>
        <dbReference type="Proteomes" id="UP000784294"/>
    </source>
</evidence>
<feature type="compositionally biased region" description="Low complexity" evidence="1">
    <location>
        <begin position="31"/>
        <end position="42"/>
    </location>
</feature>
<keyword evidence="3" id="KW-1185">Reference proteome</keyword>
<name>A0A3S5A5Z8_9PLAT</name>
<reference evidence="2" key="1">
    <citation type="submission" date="2018-11" db="EMBL/GenBank/DDBJ databases">
        <authorList>
            <consortium name="Pathogen Informatics"/>
        </authorList>
    </citation>
    <scope>NUCLEOTIDE SEQUENCE</scope>
</reference>
<dbReference type="EMBL" id="CAAALY010002778">
    <property type="protein sequence ID" value="VEL07926.1"/>
    <property type="molecule type" value="Genomic_DNA"/>
</dbReference>
<organism evidence="2 3">
    <name type="scientific">Protopolystoma xenopodis</name>
    <dbReference type="NCBI Taxonomy" id="117903"/>
    <lineage>
        <taxon>Eukaryota</taxon>
        <taxon>Metazoa</taxon>
        <taxon>Spiralia</taxon>
        <taxon>Lophotrochozoa</taxon>
        <taxon>Platyhelminthes</taxon>
        <taxon>Monogenea</taxon>
        <taxon>Polyopisthocotylea</taxon>
        <taxon>Polystomatidea</taxon>
        <taxon>Polystomatidae</taxon>
        <taxon>Protopolystoma</taxon>
    </lineage>
</organism>
<protein>
    <submittedName>
        <fullName evidence="2">Uncharacterized protein</fullName>
    </submittedName>
</protein>
<proteinExistence type="predicted"/>